<evidence type="ECO:0000313" key="1">
    <source>
        <dbReference type="EMBL" id="CAI9103079.1"/>
    </source>
</evidence>
<gene>
    <name evidence="1" type="ORF">OLC1_LOCUS12308</name>
</gene>
<organism evidence="1 2">
    <name type="scientific">Oldenlandia corymbosa var. corymbosa</name>
    <dbReference type="NCBI Taxonomy" id="529605"/>
    <lineage>
        <taxon>Eukaryota</taxon>
        <taxon>Viridiplantae</taxon>
        <taxon>Streptophyta</taxon>
        <taxon>Embryophyta</taxon>
        <taxon>Tracheophyta</taxon>
        <taxon>Spermatophyta</taxon>
        <taxon>Magnoliopsida</taxon>
        <taxon>eudicotyledons</taxon>
        <taxon>Gunneridae</taxon>
        <taxon>Pentapetalae</taxon>
        <taxon>asterids</taxon>
        <taxon>lamiids</taxon>
        <taxon>Gentianales</taxon>
        <taxon>Rubiaceae</taxon>
        <taxon>Rubioideae</taxon>
        <taxon>Spermacoceae</taxon>
        <taxon>Hedyotis-Oldenlandia complex</taxon>
        <taxon>Oldenlandia</taxon>
    </lineage>
</organism>
<dbReference type="EMBL" id="OX459121">
    <property type="protein sequence ID" value="CAI9103079.1"/>
    <property type="molecule type" value="Genomic_DNA"/>
</dbReference>
<proteinExistence type="predicted"/>
<dbReference type="Proteomes" id="UP001161247">
    <property type="component" value="Chromosome 4"/>
</dbReference>
<evidence type="ECO:0000313" key="2">
    <source>
        <dbReference type="Proteomes" id="UP001161247"/>
    </source>
</evidence>
<dbReference type="AlphaFoldDB" id="A0AAV1D5D3"/>
<sequence length="130" mass="15531">MFAEDSCIEVNWLEDLLKELMEEIFVWISNEEGISSTTEEFFEEQSYNCLMQIRYRSKIGQGCCYTGYLKIEELDEKESIILEIADNFKDDMKESETPINHHQVSSTHHEDYYHWKSGSQIRRMKPELNF</sequence>
<protein>
    <submittedName>
        <fullName evidence="1">OLC1v1001511C1</fullName>
    </submittedName>
</protein>
<name>A0AAV1D5D3_OLDCO</name>
<accession>A0AAV1D5D3</accession>
<reference evidence="1" key="1">
    <citation type="submission" date="2023-03" db="EMBL/GenBank/DDBJ databases">
        <authorList>
            <person name="Julca I."/>
        </authorList>
    </citation>
    <scope>NUCLEOTIDE SEQUENCE</scope>
</reference>
<keyword evidence="2" id="KW-1185">Reference proteome</keyword>